<comment type="caution">
    <text evidence="3">The sequence shown here is derived from an EMBL/GenBank/DDBJ whole genome shotgun (WGS) entry which is preliminary data.</text>
</comment>
<dbReference type="Gene3D" id="3.40.50.300">
    <property type="entry name" value="P-loop containing nucleotide triphosphate hydrolases"/>
    <property type="match status" value="2"/>
</dbReference>
<accession>A0ABW5JEE2</accession>
<protein>
    <submittedName>
        <fullName evidence="3">AAA family ATPase</fullName>
    </submittedName>
</protein>
<proteinExistence type="predicted"/>
<reference evidence="4" key="1">
    <citation type="journal article" date="2019" name="Int. J. Syst. Evol. Microbiol.">
        <title>The Global Catalogue of Microorganisms (GCM) 10K type strain sequencing project: providing services to taxonomists for standard genome sequencing and annotation.</title>
        <authorList>
            <consortium name="The Broad Institute Genomics Platform"/>
            <consortium name="The Broad Institute Genome Sequencing Center for Infectious Disease"/>
            <person name="Wu L."/>
            <person name="Ma J."/>
        </authorList>
    </citation>
    <scope>NUCLEOTIDE SEQUENCE [LARGE SCALE GENOMIC DNA]</scope>
    <source>
        <strain evidence="4">KCTC 52344</strain>
    </source>
</reference>
<keyword evidence="1" id="KW-0175">Coiled coil</keyword>
<dbReference type="InterPro" id="IPR027417">
    <property type="entry name" value="P-loop_NTPase"/>
</dbReference>
<evidence type="ECO:0000313" key="3">
    <source>
        <dbReference type="EMBL" id="MFD2524161.1"/>
    </source>
</evidence>
<keyword evidence="4" id="KW-1185">Reference proteome</keyword>
<sequence>MFISKVYLNNFRVYKGENQIAFKREDNKNVTIIAGNNGFGKTSFLTSLVWCFYGKFMQDVEKKYKEEIYDSGGYKKYASSNLNNLAHSEGDTQYSVSITITDIFIPAIPCKVITIVRSFNVTTEEDSIRILIDGNENELTKEVGNDIFINDFILPKEIAKFFFFDAEKIVSLAEMKSLQDKKNLSKAYSEVLGIKKYEDLKENLENLRIRFRRNSATVNDRKKLETLNKEIHTGKEFINLYEINIKNLQEEKLYKKGFSEQLQEKLIREGNSMSDTELAELKKLKQNLIDEHEGLKSKLKDLLELAPFAIASKTIISLEKQLEYELQVTKLQLNPETATSLSKKINSDLKKLNLSKELIVNINDIISKHLIKGDVQPSQEEKILHSFQDVEINEFNAILNNIKYAFSYTFKQVTKEIRNNRILFNKVVRQITDAESKENDLLIKEIRKEKNVIDKRIDEIDSEIIKLSIEIENHRRELIIKAKQEAELSKIVRLEESDKLKDETAQRLITELDSFIYKLKNNKKQSLESKIKAELNKLMHKSNFVDKVKVTIEHDLIDIFLFNKRGEIIPKESLSKGEQQLYATSLLKALVDESNIKFPIFIDSPLQKFDPYHTKNIISEFYPFISEQVVLLPLLKKELTESEYYLLLPRINDAYFITSIDQGYSSFAEIEPEKIFKHYDSIYEPNSQLNINF</sequence>
<dbReference type="RefSeq" id="WP_340240019.1">
    <property type="nucleotide sequence ID" value="NZ_JBBEWC010000017.1"/>
</dbReference>
<dbReference type="InterPro" id="IPR038729">
    <property type="entry name" value="Rad50/SbcC_AAA"/>
</dbReference>
<organism evidence="3 4">
    <name type="scientific">Emticicia soli</name>
    <dbReference type="NCBI Taxonomy" id="2027878"/>
    <lineage>
        <taxon>Bacteria</taxon>
        <taxon>Pseudomonadati</taxon>
        <taxon>Bacteroidota</taxon>
        <taxon>Cytophagia</taxon>
        <taxon>Cytophagales</taxon>
        <taxon>Leadbetterellaceae</taxon>
        <taxon>Emticicia</taxon>
    </lineage>
</organism>
<evidence type="ECO:0000256" key="1">
    <source>
        <dbReference type="SAM" id="Coils"/>
    </source>
</evidence>
<dbReference type="Proteomes" id="UP001597510">
    <property type="component" value="Unassembled WGS sequence"/>
</dbReference>
<evidence type="ECO:0000313" key="4">
    <source>
        <dbReference type="Proteomes" id="UP001597510"/>
    </source>
</evidence>
<dbReference type="Pfam" id="PF13476">
    <property type="entry name" value="AAA_23"/>
    <property type="match status" value="1"/>
</dbReference>
<feature type="coiled-coil region" evidence="1">
    <location>
        <begin position="443"/>
        <end position="477"/>
    </location>
</feature>
<dbReference type="PANTHER" id="PTHR32182:SF0">
    <property type="entry name" value="DNA REPLICATION AND REPAIR PROTEIN RECF"/>
    <property type="match status" value="1"/>
</dbReference>
<dbReference type="PANTHER" id="PTHR32182">
    <property type="entry name" value="DNA REPLICATION AND REPAIR PROTEIN RECF"/>
    <property type="match status" value="1"/>
</dbReference>
<feature type="coiled-coil region" evidence="1">
    <location>
        <begin position="278"/>
        <end position="305"/>
    </location>
</feature>
<dbReference type="SUPFAM" id="SSF52540">
    <property type="entry name" value="P-loop containing nucleoside triphosphate hydrolases"/>
    <property type="match status" value="2"/>
</dbReference>
<evidence type="ECO:0000259" key="2">
    <source>
        <dbReference type="Pfam" id="PF13476"/>
    </source>
</evidence>
<dbReference type="EMBL" id="JBHULC010000043">
    <property type="protein sequence ID" value="MFD2524161.1"/>
    <property type="molecule type" value="Genomic_DNA"/>
</dbReference>
<feature type="domain" description="Rad50/SbcC-type AAA" evidence="2">
    <location>
        <begin position="5"/>
        <end position="232"/>
    </location>
</feature>
<gene>
    <name evidence="3" type="ORF">ACFSR2_24925</name>
</gene>
<name>A0ABW5JEE2_9BACT</name>